<proteinExistence type="predicted"/>
<keyword evidence="1" id="KW-0175">Coiled coil</keyword>
<gene>
    <name evidence="2" type="ORF">AABB92_14885</name>
</gene>
<keyword evidence="3" id="KW-1185">Reference proteome</keyword>
<dbReference type="InterPro" id="IPR027417">
    <property type="entry name" value="P-loop_NTPase"/>
</dbReference>
<feature type="coiled-coil region" evidence="1">
    <location>
        <begin position="266"/>
        <end position="300"/>
    </location>
</feature>
<dbReference type="SUPFAM" id="SSF52540">
    <property type="entry name" value="P-loop containing nucleoside triphosphate hydrolases"/>
    <property type="match status" value="1"/>
</dbReference>
<dbReference type="Gene3D" id="3.40.50.300">
    <property type="entry name" value="P-loop containing nucleotide triphosphate hydrolases"/>
    <property type="match status" value="1"/>
</dbReference>
<evidence type="ECO:0000256" key="1">
    <source>
        <dbReference type="SAM" id="Coils"/>
    </source>
</evidence>
<name>A0ABU9MLT0_9GAMM</name>
<dbReference type="Proteomes" id="UP001468095">
    <property type="component" value="Unassembled WGS sequence"/>
</dbReference>
<evidence type="ECO:0000313" key="2">
    <source>
        <dbReference type="EMBL" id="MEL7696938.1"/>
    </source>
</evidence>
<accession>A0ABU9MLT0</accession>
<reference evidence="2 3" key="1">
    <citation type="submission" date="2024-04" db="EMBL/GenBank/DDBJ databases">
        <authorList>
            <person name="Suleimanova A.D."/>
            <person name="Pudova D.S."/>
            <person name="Shagimardanova E.I."/>
            <person name="Sharipova M.R."/>
        </authorList>
    </citation>
    <scope>NUCLEOTIDE SEQUENCE [LARGE SCALE GENOMIC DNA]</scope>
    <source>
        <strain evidence="2 3">3.1</strain>
    </source>
</reference>
<dbReference type="EMBL" id="JBCGBG010000003">
    <property type="protein sequence ID" value="MEL7696938.1"/>
    <property type="molecule type" value="Genomic_DNA"/>
</dbReference>
<organism evidence="2 3">
    <name type="scientific">Pantoea brenneri</name>
    <dbReference type="NCBI Taxonomy" id="472694"/>
    <lineage>
        <taxon>Bacteria</taxon>
        <taxon>Pseudomonadati</taxon>
        <taxon>Pseudomonadota</taxon>
        <taxon>Gammaproteobacteria</taxon>
        <taxon>Enterobacterales</taxon>
        <taxon>Erwiniaceae</taxon>
        <taxon>Pantoea</taxon>
    </lineage>
</organism>
<sequence length="641" mass="73469">MDTNIDIYLEALQALKEDDLSEKIIKPLFESSGCYRVDFHGGPYEKGKDLIAYLKTPLEDHIIVIQTKKVGDGKATNDKALIGNLLFQLQQCYVKAIPLHNGKRKKPDSIVLATPYKINSRLLDEIHGHLTGFNGEIKLLDGPLLVEKIKENNPKLLNEVMGIDKKVLVQDPSQLKNLELMRALNTEYSIGEVHCYNDLAFFMGNIDSHYLLKGKFTINPRTHFINKEGWESIKKRYILNLEKILDFSPLVETIDSIEKNYSLQLTIHLSEENQEKNEEINKAKLEINLLKNTLLSLKSELNTFQNINNESSQPNIIVEKAMSIWWPIIFKATTTEEYLTIYNDYYSLLSSYKKEAGLPTAYVQDFNDYLLTLKSLNDQQESLNKLENDYVPSPLFKFSFDAYNIERWIDSHCHFYIDGISKINQEKNISNEYLRGFLENTKKTLSMLELLKDISIETNNVISFTHTQNSIRDGISLSPFNLFDTNYDIAVYGGAGAGKTTTLQMYAKKLNDEGRHNIIYLPLNRLINKQRLNIIDDGLHKDIYKQILSLILISKELDDTDENIYNIDLSIKGLDNLKLIIDGLDEAYNKIPSILDAINNFKTRNPHVQLIVSSRDCVSFISKVSFLGVTLLPFTNEQLNN</sequence>
<comment type="caution">
    <text evidence="2">The sequence shown here is derived from an EMBL/GenBank/DDBJ whole genome shotgun (WGS) entry which is preliminary data.</text>
</comment>
<evidence type="ECO:0000313" key="3">
    <source>
        <dbReference type="Proteomes" id="UP001468095"/>
    </source>
</evidence>
<dbReference type="RefSeq" id="WP_031375801.1">
    <property type="nucleotide sequence ID" value="NZ_JBCGBG010000003.1"/>
</dbReference>
<protein>
    <recommendedName>
        <fullName evidence="4">NACHT domain-containing protein</fullName>
    </recommendedName>
</protein>
<evidence type="ECO:0008006" key="4">
    <source>
        <dbReference type="Google" id="ProtNLM"/>
    </source>
</evidence>